<dbReference type="AlphaFoldDB" id="A0A4R7VSD6"/>
<protein>
    <submittedName>
        <fullName evidence="1">Carbon monoxide dehydrogenase subunit G</fullName>
    </submittedName>
</protein>
<dbReference type="PANTHER" id="PTHR38588">
    <property type="entry name" value="BLL0334 PROTEIN"/>
    <property type="match status" value="1"/>
</dbReference>
<comment type="caution">
    <text evidence="1">The sequence shown here is derived from an EMBL/GenBank/DDBJ whole genome shotgun (WGS) entry which is preliminary data.</text>
</comment>
<accession>A0A4R7VSD6</accession>
<dbReference type="InterPro" id="IPR023393">
    <property type="entry name" value="START-like_dom_sf"/>
</dbReference>
<sequence length="196" mass="21054">MLITSDFEVPQPVERVWDYLLDVPRMAPNLPGTELTEVVDEDNFKGRVSVKMGPVSLRFAGTAQIAERDEAGRRVVLNASGAEERGKGQASMRLTATLVKAGSGTRIAVEQDLTIAGAAAQYGRGMITDVTNVLLGRFASNIAEDIPRWARGEERTGSAGSVSGLAIGVAATMTALRRVFWRFFGSNARRRATKGA</sequence>
<reference evidence="1 2" key="1">
    <citation type="submission" date="2019-03" db="EMBL/GenBank/DDBJ databases">
        <title>Genomic Encyclopedia of Archaeal and Bacterial Type Strains, Phase II (KMG-II): from individual species to whole genera.</title>
        <authorList>
            <person name="Goeker M."/>
        </authorList>
    </citation>
    <scope>NUCLEOTIDE SEQUENCE [LARGE SCALE GENOMIC DNA]</scope>
    <source>
        <strain evidence="1 2">DSM 45499</strain>
    </source>
</reference>
<gene>
    <name evidence="1" type="ORF">CLV71_105268</name>
</gene>
<dbReference type="CDD" id="cd07823">
    <property type="entry name" value="SRPBCC_5"/>
    <property type="match status" value="1"/>
</dbReference>
<evidence type="ECO:0000313" key="1">
    <source>
        <dbReference type="EMBL" id="TDV52137.1"/>
    </source>
</evidence>
<dbReference type="OrthoDB" id="9808623at2"/>
<dbReference type="PANTHER" id="PTHR38588:SF1">
    <property type="entry name" value="BLL0334 PROTEIN"/>
    <property type="match status" value="1"/>
</dbReference>
<dbReference type="Gene3D" id="3.30.530.20">
    <property type="match status" value="1"/>
</dbReference>
<dbReference type="Proteomes" id="UP000294927">
    <property type="component" value="Unassembled WGS sequence"/>
</dbReference>
<proteinExistence type="predicted"/>
<dbReference type="InterPro" id="IPR010419">
    <property type="entry name" value="CO_DH_gsu"/>
</dbReference>
<dbReference type="RefSeq" id="WP_133903539.1">
    <property type="nucleotide sequence ID" value="NZ_SOCP01000005.1"/>
</dbReference>
<organism evidence="1 2">
    <name type="scientific">Actinophytocola oryzae</name>
    <dbReference type="NCBI Taxonomy" id="502181"/>
    <lineage>
        <taxon>Bacteria</taxon>
        <taxon>Bacillati</taxon>
        <taxon>Actinomycetota</taxon>
        <taxon>Actinomycetes</taxon>
        <taxon>Pseudonocardiales</taxon>
        <taxon>Pseudonocardiaceae</taxon>
    </lineage>
</organism>
<name>A0A4R7VSD6_9PSEU</name>
<dbReference type="SUPFAM" id="SSF55961">
    <property type="entry name" value="Bet v1-like"/>
    <property type="match status" value="1"/>
</dbReference>
<dbReference type="EMBL" id="SOCP01000005">
    <property type="protein sequence ID" value="TDV52137.1"/>
    <property type="molecule type" value="Genomic_DNA"/>
</dbReference>
<keyword evidence="2" id="KW-1185">Reference proteome</keyword>
<evidence type="ECO:0000313" key="2">
    <source>
        <dbReference type="Proteomes" id="UP000294927"/>
    </source>
</evidence>
<dbReference type="Pfam" id="PF06240">
    <property type="entry name" value="COXG"/>
    <property type="match status" value="1"/>
</dbReference>